<dbReference type="VEuPathDB" id="ToxoDB:ENH_00024380"/>
<evidence type="ECO:0000256" key="1">
    <source>
        <dbReference type="SAM" id="Coils"/>
    </source>
</evidence>
<gene>
    <name evidence="3" type="ORF">ENH_00024380</name>
</gene>
<organism evidence="3 4">
    <name type="scientific">Eimeria necatrix</name>
    <dbReference type="NCBI Taxonomy" id="51315"/>
    <lineage>
        <taxon>Eukaryota</taxon>
        <taxon>Sar</taxon>
        <taxon>Alveolata</taxon>
        <taxon>Apicomplexa</taxon>
        <taxon>Conoidasida</taxon>
        <taxon>Coccidia</taxon>
        <taxon>Eucoccidiorida</taxon>
        <taxon>Eimeriorina</taxon>
        <taxon>Eimeriidae</taxon>
        <taxon>Eimeria</taxon>
    </lineage>
</organism>
<dbReference type="EMBL" id="HG723691">
    <property type="protein sequence ID" value="CDJ66590.1"/>
    <property type="molecule type" value="Genomic_DNA"/>
</dbReference>
<feature type="coiled-coil region" evidence="1">
    <location>
        <begin position="65"/>
        <end position="188"/>
    </location>
</feature>
<keyword evidence="4" id="KW-1185">Reference proteome</keyword>
<dbReference type="Proteomes" id="UP000030754">
    <property type="component" value="Unassembled WGS sequence"/>
</dbReference>
<keyword evidence="2" id="KW-0812">Transmembrane</keyword>
<proteinExistence type="predicted"/>
<name>U6MY43_9EIME</name>
<keyword evidence="1" id="KW-0175">Coiled coil</keyword>
<dbReference type="AlphaFoldDB" id="U6MY43"/>
<reference evidence="3" key="1">
    <citation type="submission" date="2013-10" db="EMBL/GenBank/DDBJ databases">
        <title>Genomic analysis of the causative agents of coccidiosis in chickens.</title>
        <authorList>
            <person name="Reid A.J."/>
            <person name="Blake D."/>
            <person name="Billington K."/>
            <person name="Browne H."/>
            <person name="Dunn M."/>
            <person name="Hung S."/>
            <person name="Kawahara F."/>
            <person name="Miranda-Saavedra D."/>
            <person name="Mourier T."/>
            <person name="Nagra H."/>
            <person name="Otto T.D."/>
            <person name="Rawlings N."/>
            <person name="Sanchez A."/>
            <person name="Sanders M."/>
            <person name="Subramaniam C."/>
            <person name="Tay Y."/>
            <person name="Dear P."/>
            <person name="Doerig C."/>
            <person name="Gruber A."/>
            <person name="Parkinson J."/>
            <person name="Shirley M."/>
            <person name="Wan K.L."/>
            <person name="Berriman M."/>
            <person name="Tomley F."/>
            <person name="Pain A."/>
        </authorList>
    </citation>
    <scope>NUCLEOTIDE SEQUENCE [LARGE SCALE GENOMIC DNA]</scope>
    <source>
        <strain evidence="3">Houghton</strain>
    </source>
</reference>
<keyword evidence="2" id="KW-0472">Membrane</keyword>
<evidence type="ECO:0000256" key="2">
    <source>
        <dbReference type="SAM" id="Phobius"/>
    </source>
</evidence>
<keyword evidence="2" id="KW-1133">Transmembrane helix</keyword>
<accession>U6MY43</accession>
<evidence type="ECO:0000313" key="4">
    <source>
        <dbReference type="Proteomes" id="UP000030754"/>
    </source>
</evidence>
<evidence type="ECO:0000313" key="3">
    <source>
        <dbReference type="EMBL" id="CDJ66590.1"/>
    </source>
</evidence>
<dbReference type="GeneID" id="25472608"/>
<dbReference type="RefSeq" id="XP_013435057.1">
    <property type="nucleotide sequence ID" value="XM_013579603.1"/>
</dbReference>
<reference evidence="3" key="2">
    <citation type="submission" date="2013-10" db="EMBL/GenBank/DDBJ databases">
        <authorList>
            <person name="Aslett M."/>
        </authorList>
    </citation>
    <scope>NUCLEOTIDE SEQUENCE [LARGE SCALE GENOMIC DNA]</scope>
    <source>
        <strain evidence="3">Houghton</strain>
    </source>
</reference>
<sequence>MRRSVGALTRENKFTIWNCQVEGLASYATAGSLVSRRSSPVFWASNVISCFKLPCLLTTCCAQQRLTEEEQYAQLKKEADAAAAEEVGAIEQRMKEEQEKILKEMEAKRNAYDKMLDKLKHRKELEERREALRQDQQQRLKAEGKGGGLQSLMEQYEEHRKLLEEALAEEAERQHKKARERILLRQVERTERLHQKRAVEKQRFLLNQEEIKRQELALVRASMHLDCAQNLTSRTLGGRDRSNQLIICENSPMRRVAHSRSPEFAAKAISFCFSFAAAAILFLATIEQRTSRRAEQKELGGNFESTRAEEKVYLRFHDNKLVATLNAEY</sequence>
<feature type="transmembrane region" description="Helical" evidence="2">
    <location>
        <begin position="264"/>
        <end position="286"/>
    </location>
</feature>
<protein>
    <submittedName>
        <fullName evidence="3">Uncharacterized protein</fullName>
    </submittedName>
</protein>
<dbReference type="OrthoDB" id="10393384at2759"/>